<evidence type="ECO:0000256" key="2">
    <source>
        <dbReference type="SAM" id="SignalP"/>
    </source>
</evidence>
<proteinExistence type="predicted"/>
<reference evidence="3" key="1">
    <citation type="journal article" date="2014" name="PLoS ONE">
        <title>Transcriptome-Based Identification of ABC Transporters in the Western Tarnished Plant Bug Lygus hesperus.</title>
        <authorList>
            <person name="Hull J.J."/>
            <person name="Chaney K."/>
            <person name="Geib S.M."/>
            <person name="Fabrick J.A."/>
            <person name="Brent C.S."/>
            <person name="Walsh D."/>
            <person name="Lavine L.C."/>
        </authorList>
    </citation>
    <scope>NUCLEOTIDE SEQUENCE</scope>
</reference>
<evidence type="ECO:0000313" key="4">
    <source>
        <dbReference type="EMBL" id="JAG63155.1"/>
    </source>
</evidence>
<accession>A0A0A9YJI1</accession>
<feature type="coiled-coil region" evidence="1">
    <location>
        <begin position="22"/>
        <end position="75"/>
    </location>
</feature>
<evidence type="ECO:0000313" key="3">
    <source>
        <dbReference type="EMBL" id="JAG31786.1"/>
    </source>
</evidence>
<keyword evidence="3" id="KW-0808">Transferase</keyword>
<keyword evidence="3" id="KW-0418">Kinase</keyword>
<keyword evidence="1" id="KW-0175">Coiled coil</keyword>
<dbReference type="GO" id="GO:0016301">
    <property type="term" value="F:kinase activity"/>
    <property type="evidence" value="ECO:0007669"/>
    <property type="project" value="UniProtKB-KW"/>
</dbReference>
<keyword evidence="2" id="KW-0732">Signal</keyword>
<sequence>MIVAPVAFAFLLCAFLPFAFSSKEVIEELENSIKQIDELTKENKESMEPKTLEEFEKMKEDAIKLKNQMKKQMKQRRRDGYYNYFMRQANSLNRLIMRNLSAYPSFRPKKHKKKRHPWAKTTVNNYFSVILNPQEQQYTECCEKSSV</sequence>
<gene>
    <name evidence="3" type="ORF">CM83_21198</name>
</gene>
<dbReference type="AlphaFoldDB" id="A0A0A9YJI1"/>
<organism evidence="3">
    <name type="scientific">Lygus hesperus</name>
    <name type="common">Western plant bug</name>
    <dbReference type="NCBI Taxonomy" id="30085"/>
    <lineage>
        <taxon>Eukaryota</taxon>
        <taxon>Metazoa</taxon>
        <taxon>Ecdysozoa</taxon>
        <taxon>Arthropoda</taxon>
        <taxon>Hexapoda</taxon>
        <taxon>Insecta</taxon>
        <taxon>Pterygota</taxon>
        <taxon>Neoptera</taxon>
        <taxon>Paraneoptera</taxon>
        <taxon>Hemiptera</taxon>
        <taxon>Heteroptera</taxon>
        <taxon>Panheteroptera</taxon>
        <taxon>Cimicomorpha</taxon>
        <taxon>Miridae</taxon>
        <taxon>Mirini</taxon>
        <taxon>Lygus</taxon>
    </lineage>
</organism>
<dbReference type="EMBL" id="GBRD01002666">
    <property type="protein sequence ID" value="JAG63155.1"/>
    <property type="molecule type" value="Transcribed_RNA"/>
</dbReference>
<feature type="signal peptide" evidence="2">
    <location>
        <begin position="1"/>
        <end position="21"/>
    </location>
</feature>
<reference evidence="3" key="2">
    <citation type="submission" date="2014-07" db="EMBL/GenBank/DDBJ databases">
        <authorList>
            <person name="Hull J."/>
        </authorList>
    </citation>
    <scope>NUCLEOTIDE SEQUENCE</scope>
</reference>
<name>A0A0A9YJI1_LYGHE</name>
<protein>
    <submittedName>
        <fullName evidence="3">Sperm motility kinase W</fullName>
    </submittedName>
</protein>
<evidence type="ECO:0000256" key="1">
    <source>
        <dbReference type="SAM" id="Coils"/>
    </source>
</evidence>
<feature type="chain" id="PRO_5015033993" evidence="2">
    <location>
        <begin position="22"/>
        <end position="147"/>
    </location>
</feature>
<reference evidence="4" key="3">
    <citation type="submission" date="2014-09" db="EMBL/GenBank/DDBJ databases">
        <authorList>
            <person name="Magalhaes I.L.F."/>
            <person name="Oliveira U."/>
            <person name="Santos F.R."/>
            <person name="Vidigal T.H.D.A."/>
            <person name="Brescovit A.D."/>
            <person name="Santos A.J."/>
        </authorList>
    </citation>
    <scope>NUCLEOTIDE SEQUENCE</scope>
</reference>
<dbReference type="EMBL" id="GBHO01011818">
    <property type="protein sequence ID" value="JAG31786.1"/>
    <property type="molecule type" value="Transcribed_RNA"/>
</dbReference>